<accession>A0A7J6K8R0</accession>
<keyword evidence="2" id="KW-0812">Transmembrane</keyword>
<keyword evidence="2" id="KW-0472">Membrane</keyword>
<dbReference type="GO" id="GO:0005730">
    <property type="term" value="C:nucleolus"/>
    <property type="evidence" value="ECO:0007669"/>
    <property type="project" value="TreeGrafter"/>
</dbReference>
<sequence length="240" mass="27757">MEYEAYLFANIAGVVALLLIFFFHWVADQRPAGSREREEPVRAGPAASVPEKRRKSRNLGGNLDKKRGNVRPALSFSRSYPFRGNRVSLGIPMSRYDAAIGGRLTLKGKGLPSNEKKKKKKRKREDDDDACEVKREKVERFGEEQEDKRDKERNAEAEETCEERYPVGDEEVDEDLLLLEEEQNPNWTPAEKAFRLAQKKREKDRVNERLKLTHRQRMEKLNIHLASLSEHFDQPRVGPG</sequence>
<protein>
    <submittedName>
        <fullName evidence="3">Uncharacterized protein</fullName>
    </submittedName>
</protein>
<evidence type="ECO:0000313" key="3">
    <source>
        <dbReference type="EMBL" id="KAF4642916.1"/>
    </source>
</evidence>
<dbReference type="EMBL" id="JAAUHK010000193">
    <property type="protein sequence ID" value="KAF4642916.1"/>
    <property type="molecule type" value="Genomic_DNA"/>
</dbReference>
<keyword evidence="2" id="KW-1133">Transmembrane helix</keyword>
<dbReference type="Proteomes" id="UP000557509">
    <property type="component" value="Unassembled WGS sequence"/>
</dbReference>
<dbReference type="InterPro" id="IPR013865">
    <property type="entry name" value="FAM32A"/>
</dbReference>
<gene>
    <name evidence="3" type="ORF">TGRH88_036450</name>
</gene>
<feature type="transmembrane region" description="Helical" evidence="2">
    <location>
        <begin position="6"/>
        <end position="27"/>
    </location>
</feature>
<dbReference type="Pfam" id="PF08555">
    <property type="entry name" value="FAM32A"/>
    <property type="match status" value="1"/>
</dbReference>
<feature type="region of interest" description="Disordered" evidence="1">
    <location>
        <begin position="105"/>
        <end position="166"/>
    </location>
</feature>
<dbReference type="AlphaFoldDB" id="A0A7J6K8R0"/>
<name>A0A7J6K8R0_TOXGO</name>
<evidence type="ECO:0000256" key="2">
    <source>
        <dbReference type="SAM" id="Phobius"/>
    </source>
</evidence>
<proteinExistence type="predicted"/>
<comment type="caution">
    <text evidence="3">The sequence shown here is derived from an EMBL/GenBank/DDBJ whole genome shotgun (WGS) entry which is preliminary data.</text>
</comment>
<dbReference type="VEuPathDB" id="ToxoDB:TGME49_202568"/>
<feature type="compositionally biased region" description="Basic and acidic residues" evidence="1">
    <location>
        <begin position="131"/>
        <end position="166"/>
    </location>
</feature>
<dbReference type="PANTHER" id="PTHR13282:SF6">
    <property type="entry name" value="PROTEIN FAM32A"/>
    <property type="match status" value="1"/>
</dbReference>
<reference evidence="3 4" key="1">
    <citation type="submission" date="2020-03" db="EMBL/GenBank/DDBJ databases">
        <title>Genome sequence of Toxoplasma gondii RH-88 strain.</title>
        <authorList>
            <person name="Lorenzi H.A."/>
            <person name="Venepally P."/>
            <person name="Rozenberg A."/>
            <person name="Sibley D."/>
        </authorList>
    </citation>
    <scope>NUCLEOTIDE SEQUENCE [LARGE SCALE GENOMIC DNA]</scope>
    <source>
        <strain evidence="3 4">RH-88</strain>
    </source>
</reference>
<evidence type="ECO:0000256" key="1">
    <source>
        <dbReference type="SAM" id="MobiDB-lite"/>
    </source>
</evidence>
<keyword evidence="4" id="KW-1185">Reference proteome</keyword>
<organism evidence="3 4">
    <name type="scientific">Toxoplasma gondii</name>
    <dbReference type="NCBI Taxonomy" id="5811"/>
    <lineage>
        <taxon>Eukaryota</taxon>
        <taxon>Sar</taxon>
        <taxon>Alveolata</taxon>
        <taxon>Apicomplexa</taxon>
        <taxon>Conoidasida</taxon>
        <taxon>Coccidia</taxon>
        <taxon>Eucoccidiorida</taxon>
        <taxon>Eimeriorina</taxon>
        <taxon>Sarcocystidae</taxon>
        <taxon>Toxoplasma</taxon>
    </lineage>
</organism>
<evidence type="ECO:0000313" key="4">
    <source>
        <dbReference type="Proteomes" id="UP000557509"/>
    </source>
</evidence>
<dbReference type="PANTHER" id="PTHR13282">
    <property type="entry name" value="PROTEIN FAM32A"/>
    <property type="match status" value="1"/>
</dbReference>
<feature type="region of interest" description="Disordered" evidence="1">
    <location>
        <begin position="33"/>
        <end position="70"/>
    </location>
</feature>